<dbReference type="PANTHER" id="PTHR30347">
    <property type="entry name" value="POTASSIUM CHANNEL RELATED"/>
    <property type="match status" value="1"/>
</dbReference>
<dbReference type="InterPro" id="IPR049278">
    <property type="entry name" value="MS_channel_C"/>
</dbReference>
<dbReference type="Pfam" id="PF21088">
    <property type="entry name" value="MS_channel_1st"/>
    <property type="match status" value="1"/>
</dbReference>
<evidence type="ECO:0000259" key="11">
    <source>
        <dbReference type="Pfam" id="PF21088"/>
    </source>
</evidence>
<dbReference type="GO" id="GO:0008381">
    <property type="term" value="F:mechanosensitive monoatomic ion channel activity"/>
    <property type="evidence" value="ECO:0007669"/>
    <property type="project" value="UniProtKB-ARBA"/>
</dbReference>
<dbReference type="Proteomes" id="UP000220251">
    <property type="component" value="Unassembled WGS sequence"/>
</dbReference>
<keyword evidence="5 8" id="KW-1133">Transmembrane helix</keyword>
<dbReference type="EMBL" id="CWGJ01000012">
    <property type="protein sequence ID" value="CRX38474.1"/>
    <property type="molecule type" value="Genomic_DNA"/>
</dbReference>
<dbReference type="Gene3D" id="1.10.287.1260">
    <property type="match status" value="1"/>
</dbReference>
<evidence type="ECO:0000313" key="13">
    <source>
        <dbReference type="Proteomes" id="UP000220251"/>
    </source>
</evidence>
<dbReference type="Gene3D" id="2.30.30.60">
    <property type="match status" value="1"/>
</dbReference>
<comment type="similarity">
    <text evidence="2">Belongs to the MscS (TC 1.A.23) family.</text>
</comment>
<protein>
    <submittedName>
        <fullName evidence="12">Mechanosensitive ion channel MscS</fullName>
    </submittedName>
</protein>
<comment type="subcellular location">
    <subcellularLocation>
        <location evidence="1">Cell membrane</location>
        <topology evidence="1">Multi-pass membrane protein</topology>
    </subcellularLocation>
</comment>
<evidence type="ECO:0000256" key="2">
    <source>
        <dbReference type="ARBA" id="ARBA00008017"/>
    </source>
</evidence>
<feature type="transmembrane region" description="Helical" evidence="8">
    <location>
        <begin position="448"/>
        <end position="472"/>
    </location>
</feature>
<evidence type="ECO:0000313" key="12">
    <source>
        <dbReference type="EMBL" id="CRX38474.1"/>
    </source>
</evidence>
<name>A0A0H5DRW9_9BACT</name>
<reference evidence="13" key="1">
    <citation type="submission" date="2015-06" db="EMBL/GenBank/DDBJ databases">
        <authorList>
            <person name="Bertelli C."/>
        </authorList>
    </citation>
    <scope>NUCLEOTIDE SEQUENCE [LARGE SCALE GENOMIC DNA]</scope>
    <source>
        <strain evidence="13">CRIB-30</strain>
    </source>
</reference>
<sequence>MTSQILSLVLLIITIVGKFPACASLAEDKVEIANPPNPLDLTTDFFDYYHEPDPVTLLRKIEMTEAALTAMYASLAPNLQNQMLVYVNKIAINLEALPKLRSEKGSSHKARLYKNRYTFENIESLLNQEVALQDELSELEKERVSLTSLLKKMRRHIDSQMAAYLKESANTSDKLLLGLQIFAHMSSLAVMEEKERLTKEKIAEESAEIAHLSEEAGYAFNHLDLSVISEAALSKQIEGQKEVLSMAELGSLHAELSASGMFGASEKEISESFLYTQKSIRSQISQASIRLAILELEAKRAIVAEADGKASSLTLEEIQGWIRDIQDIGYQAGIYEAKTEQELDRVGHLGLLLDEKEEGAKASSPLIALARQRYSEVQTSLNDLDLLKRKQFFTLSLAGWAEAHLERSMSYWEITKGYIGGIWSGCCSTLQGWLHESLFKVAGVPVTLMGLLEGLMILGGAYLFSFLIRFGIRRALWDKGSVAQSSLFILDRLLHYLLLVIGGVLALLSAGLEISSVFWVLGALSVGIGFGLQTIVNNFASSLILLFSRSVKVQDYIQLQSGEWGQVMDISVQNTIVRTSDGIEIVIPNSELISNKFMNWTMHDPYKRLHIPFGVAYGTDKDFVEKVAKEAAGKISATITNHPHLEGPRVWLKGLGESSLDFELVVWVNMFTAKGAHGSLQSSYLWEIETALTKHGIEIPFPRCDLVVRTPVHIQDSSLAPAGKAY</sequence>
<evidence type="ECO:0000256" key="4">
    <source>
        <dbReference type="ARBA" id="ARBA00022692"/>
    </source>
</evidence>
<dbReference type="InterPro" id="IPR049142">
    <property type="entry name" value="MS_channel_1st"/>
</dbReference>
<feature type="domain" description="Mechanosensitive ion channel MscS C-terminal" evidence="10">
    <location>
        <begin position="611"/>
        <end position="699"/>
    </location>
</feature>
<keyword evidence="4 8" id="KW-0812">Transmembrane</keyword>
<dbReference type="RefSeq" id="WP_098038329.1">
    <property type="nucleotide sequence ID" value="NZ_CWGJ01000012.1"/>
</dbReference>
<dbReference type="InterPro" id="IPR052702">
    <property type="entry name" value="MscS-like_channel"/>
</dbReference>
<dbReference type="InterPro" id="IPR023408">
    <property type="entry name" value="MscS_beta-dom_sf"/>
</dbReference>
<evidence type="ECO:0000259" key="10">
    <source>
        <dbReference type="Pfam" id="PF21082"/>
    </source>
</evidence>
<accession>A0A0H5DRW9</accession>
<dbReference type="InterPro" id="IPR011066">
    <property type="entry name" value="MscS_channel_C_sf"/>
</dbReference>
<evidence type="ECO:0000259" key="9">
    <source>
        <dbReference type="Pfam" id="PF00924"/>
    </source>
</evidence>
<dbReference type="Pfam" id="PF00924">
    <property type="entry name" value="MS_channel_2nd"/>
    <property type="match status" value="1"/>
</dbReference>
<keyword evidence="7" id="KW-0175">Coiled coil</keyword>
<keyword evidence="13" id="KW-1185">Reference proteome</keyword>
<keyword evidence="3" id="KW-1003">Cell membrane</keyword>
<dbReference type="Pfam" id="PF21082">
    <property type="entry name" value="MS_channel_3rd"/>
    <property type="match status" value="1"/>
</dbReference>
<dbReference type="GO" id="GO:0005886">
    <property type="term" value="C:plasma membrane"/>
    <property type="evidence" value="ECO:0007669"/>
    <property type="project" value="UniProtKB-SubCell"/>
</dbReference>
<proteinExistence type="inferred from homology"/>
<dbReference type="Gene3D" id="3.30.70.100">
    <property type="match status" value="1"/>
</dbReference>
<evidence type="ECO:0000256" key="1">
    <source>
        <dbReference type="ARBA" id="ARBA00004651"/>
    </source>
</evidence>
<feature type="transmembrane region" description="Helical" evidence="8">
    <location>
        <begin position="518"/>
        <end position="547"/>
    </location>
</feature>
<dbReference type="InterPro" id="IPR010920">
    <property type="entry name" value="LSM_dom_sf"/>
</dbReference>
<evidence type="ECO:0000256" key="8">
    <source>
        <dbReference type="SAM" id="Phobius"/>
    </source>
</evidence>
<dbReference type="PANTHER" id="PTHR30347:SF1">
    <property type="entry name" value="MECHANOSENSITIVE CHANNEL MSCK"/>
    <property type="match status" value="1"/>
</dbReference>
<dbReference type="InterPro" id="IPR006685">
    <property type="entry name" value="MscS_channel_2nd"/>
</dbReference>
<evidence type="ECO:0000256" key="5">
    <source>
        <dbReference type="ARBA" id="ARBA00022989"/>
    </source>
</evidence>
<dbReference type="SUPFAM" id="SSF50182">
    <property type="entry name" value="Sm-like ribonucleoproteins"/>
    <property type="match status" value="1"/>
</dbReference>
<gene>
    <name evidence="12" type="primary">MscS</name>
    <name evidence="12" type="ORF">ELAC_1131</name>
</gene>
<evidence type="ECO:0000256" key="7">
    <source>
        <dbReference type="SAM" id="Coils"/>
    </source>
</evidence>
<feature type="domain" description="Mechanosensitive ion channel transmembrane helices 2/3" evidence="11">
    <location>
        <begin position="494"/>
        <end position="533"/>
    </location>
</feature>
<feature type="coiled-coil region" evidence="7">
    <location>
        <begin position="122"/>
        <end position="156"/>
    </location>
</feature>
<dbReference type="SUPFAM" id="SSF82689">
    <property type="entry name" value="Mechanosensitive channel protein MscS (YggB), C-terminal domain"/>
    <property type="match status" value="1"/>
</dbReference>
<feature type="transmembrane region" description="Helical" evidence="8">
    <location>
        <begin position="493"/>
        <end position="512"/>
    </location>
</feature>
<evidence type="ECO:0000256" key="3">
    <source>
        <dbReference type="ARBA" id="ARBA00022475"/>
    </source>
</evidence>
<keyword evidence="6 8" id="KW-0472">Membrane</keyword>
<dbReference type="InterPro" id="IPR011014">
    <property type="entry name" value="MscS_channel_TM-2"/>
</dbReference>
<organism evidence="12 13">
    <name type="scientific">Estrella lausannensis</name>
    <dbReference type="NCBI Taxonomy" id="483423"/>
    <lineage>
        <taxon>Bacteria</taxon>
        <taxon>Pseudomonadati</taxon>
        <taxon>Chlamydiota</taxon>
        <taxon>Chlamydiia</taxon>
        <taxon>Parachlamydiales</taxon>
        <taxon>Candidatus Criblamydiaceae</taxon>
        <taxon>Estrella</taxon>
    </lineage>
</organism>
<feature type="domain" description="Mechanosensitive ion channel MscS" evidence="9">
    <location>
        <begin position="534"/>
        <end position="601"/>
    </location>
</feature>
<dbReference type="OrthoDB" id="9809206at2"/>
<dbReference type="AlphaFoldDB" id="A0A0H5DRW9"/>
<evidence type="ECO:0000256" key="6">
    <source>
        <dbReference type="ARBA" id="ARBA00023136"/>
    </source>
</evidence>
<dbReference type="SUPFAM" id="SSF82861">
    <property type="entry name" value="Mechanosensitive channel protein MscS (YggB), transmembrane region"/>
    <property type="match status" value="1"/>
</dbReference>